<dbReference type="EMBL" id="VNKQ01000006">
    <property type="protein sequence ID" value="KAG0650350.1"/>
    <property type="molecule type" value="Genomic_DNA"/>
</dbReference>
<evidence type="ECO:0000256" key="2">
    <source>
        <dbReference type="SAM" id="Phobius"/>
    </source>
</evidence>
<reference evidence="3" key="1">
    <citation type="submission" date="2019-07" db="EMBL/GenBank/DDBJ databases">
        <title>Hyphodiscus hymeniophilus genome sequencing and assembly.</title>
        <authorList>
            <person name="Kramer G."/>
            <person name="Nodwell J."/>
        </authorList>
    </citation>
    <scope>NUCLEOTIDE SEQUENCE</scope>
    <source>
        <strain evidence="3">ATCC 34498</strain>
    </source>
</reference>
<keyword evidence="2" id="KW-0472">Membrane</keyword>
<comment type="caution">
    <text evidence="3">The sequence shown here is derived from an EMBL/GenBank/DDBJ whole genome shotgun (WGS) entry which is preliminary data.</text>
</comment>
<sequence length="185" mass="20478">MLLTSGQVSVAISSVVIFMFTSALFLSGYALQQQTVRDLRAAIQPKATPQAARLYLPTQFAVQPTPSPKANAVDGLERAGANIEVIREKPEVVALEGLGHVSEGTPENIKNPIRDDYADIGKSTSQKPIARVEELPRNERESVLDIEAQRKEKPMSRAERRKKIKEEIMAAGEGEGFKGYKRRQY</sequence>
<organism evidence="3 4">
    <name type="scientific">Hyphodiscus hymeniophilus</name>
    <dbReference type="NCBI Taxonomy" id="353542"/>
    <lineage>
        <taxon>Eukaryota</taxon>
        <taxon>Fungi</taxon>
        <taxon>Dikarya</taxon>
        <taxon>Ascomycota</taxon>
        <taxon>Pezizomycotina</taxon>
        <taxon>Leotiomycetes</taxon>
        <taxon>Helotiales</taxon>
        <taxon>Hyphodiscaceae</taxon>
        <taxon>Hyphodiscus</taxon>
    </lineage>
</organism>
<dbReference type="AlphaFoldDB" id="A0A9P6VMK6"/>
<keyword evidence="2" id="KW-0812">Transmembrane</keyword>
<dbReference type="OrthoDB" id="5367275at2759"/>
<dbReference type="Proteomes" id="UP000785200">
    <property type="component" value="Unassembled WGS sequence"/>
</dbReference>
<feature type="transmembrane region" description="Helical" evidence="2">
    <location>
        <begin position="6"/>
        <end position="31"/>
    </location>
</feature>
<keyword evidence="2" id="KW-1133">Transmembrane helix</keyword>
<protein>
    <submittedName>
        <fullName evidence="3">Uncharacterized protein</fullName>
    </submittedName>
</protein>
<keyword evidence="4" id="KW-1185">Reference proteome</keyword>
<proteinExistence type="predicted"/>
<gene>
    <name evidence="3" type="ORF">D0Z07_2984</name>
</gene>
<feature type="region of interest" description="Disordered" evidence="1">
    <location>
        <begin position="136"/>
        <end position="185"/>
    </location>
</feature>
<name>A0A9P6VMK6_9HELO</name>
<feature type="compositionally biased region" description="Basic and acidic residues" evidence="1">
    <location>
        <begin position="136"/>
        <end position="168"/>
    </location>
</feature>
<evidence type="ECO:0000313" key="4">
    <source>
        <dbReference type="Proteomes" id="UP000785200"/>
    </source>
</evidence>
<evidence type="ECO:0000256" key="1">
    <source>
        <dbReference type="SAM" id="MobiDB-lite"/>
    </source>
</evidence>
<evidence type="ECO:0000313" key="3">
    <source>
        <dbReference type="EMBL" id="KAG0650350.1"/>
    </source>
</evidence>
<accession>A0A9P6VMK6</accession>